<dbReference type="EMBL" id="CP107551">
    <property type="protein sequence ID" value="UYP18265.1"/>
    <property type="molecule type" value="Genomic_DNA"/>
</dbReference>
<organism evidence="1 2">
    <name type="scientific">Rhodococcus sacchari</name>
    <dbReference type="NCBI Taxonomy" id="2962047"/>
    <lineage>
        <taxon>Bacteria</taxon>
        <taxon>Bacillati</taxon>
        <taxon>Actinomycetota</taxon>
        <taxon>Actinomycetes</taxon>
        <taxon>Mycobacteriales</taxon>
        <taxon>Nocardiaceae</taxon>
        <taxon>Rhodococcus</taxon>
    </lineage>
</organism>
<evidence type="ECO:0000313" key="1">
    <source>
        <dbReference type="EMBL" id="UYP18265.1"/>
    </source>
</evidence>
<protein>
    <submittedName>
        <fullName evidence="1">Amidohydrolase family protein</fullName>
    </submittedName>
</protein>
<evidence type="ECO:0000313" key="2">
    <source>
        <dbReference type="Proteomes" id="UP001156484"/>
    </source>
</evidence>
<keyword evidence="2" id="KW-1185">Reference proteome</keyword>
<gene>
    <name evidence="1" type="ORF">OED52_16610</name>
</gene>
<reference evidence="1" key="1">
    <citation type="submission" date="2022-10" db="EMBL/GenBank/DDBJ databases">
        <title>Rhodococcus ferula Z13 complete genome.</title>
        <authorList>
            <person name="Long X."/>
            <person name="Zang M."/>
        </authorList>
    </citation>
    <scope>NUCLEOTIDE SEQUENCE</scope>
    <source>
        <strain evidence="1">Z13</strain>
    </source>
</reference>
<name>A0ACD4DE90_9NOCA</name>
<accession>A0ACD4DE90</accession>
<sequence length="514" mass="53038">MCGDVRPAAGTRTAEAVCIVDGTVTAIGSIAEVTAAAPQGIRTVHHDGVIAPAFVDSHVHVMWLGRAAGRLRLDDCTSIPQVLDRIRAAASGLPRSSWLLGSAGFDETSLEERRLPTLAELDEAAGGRPMLLDRRGHDGLASSAALHCAGIRDDSPDPVGGHFGRDADGHLTGELVEHGAVAVVSAVVPAPTESQRRGWIRAGLDELVRVGVTCAADPALGIDELAAYRDLYASEDPPVRIVVFPHAPDGSDPEHFRKQVESVGIPEDPDARLSLGPVKLFVDGGGMLGTALRHDPWPGTDSCGVQSTSTDTLERYIAWAAQRRSGLALHTVGPAAVELVLDLLRRPVATGVLPSWAGTGTHLIHAYLEHRAEFAAQAAELGVGVAAQPALSGAAVPSIRNRLGEPAAATLGRLEDWLAHGVVVGGGSDAPGPELSPAAGMALAVGEIGAEAAWRLHTTGAAALLGRAGGCLVPGGPGDLVLLADDPLTAPDDRMTEPDFVRGTVASGRFTTIG</sequence>
<proteinExistence type="predicted"/>
<dbReference type="Proteomes" id="UP001156484">
    <property type="component" value="Chromosome"/>
</dbReference>